<protein>
    <submittedName>
        <fullName evidence="10">Dolichyl-phosphate-mannose-protein mannosyltransferase</fullName>
    </submittedName>
</protein>
<feature type="transmembrane region" description="Helical" evidence="9">
    <location>
        <begin position="432"/>
        <end position="453"/>
    </location>
</feature>
<evidence type="ECO:0000256" key="1">
    <source>
        <dbReference type="ARBA" id="ARBA00004651"/>
    </source>
</evidence>
<dbReference type="PANTHER" id="PTHR33908">
    <property type="entry name" value="MANNOSYLTRANSFERASE YKCB-RELATED"/>
    <property type="match status" value="1"/>
</dbReference>
<feature type="transmembrane region" description="Helical" evidence="9">
    <location>
        <begin position="327"/>
        <end position="348"/>
    </location>
</feature>
<dbReference type="AlphaFoldDB" id="A0A0S4QQC2"/>
<reference evidence="11" key="1">
    <citation type="submission" date="2015-11" db="EMBL/GenBank/DDBJ databases">
        <authorList>
            <person name="Varghese N."/>
        </authorList>
    </citation>
    <scope>NUCLEOTIDE SEQUENCE [LARGE SCALE GENOMIC DNA]</scope>
    <source>
        <strain evidence="11">DSM 45899</strain>
    </source>
</reference>
<dbReference type="GO" id="GO:0016763">
    <property type="term" value="F:pentosyltransferase activity"/>
    <property type="evidence" value="ECO:0007669"/>
    <property type="project" value="TreeGrafter"/>
</dbReference>
<feature type="transmembrane region" description="Helical" evidence="9">
    <location>
        <begin position="388"/>
        <end position="412"/>
    </location>
</feature>
<name>A0A0S4QQC2_9ACTN</name>
<dbReference type="GO" id="GO:0009103">
    <property type="term" value="P:lipopolysaccharide biosynthetic process"/>
    <property type="evidence" value="ECO:0007669"/>
    <property type="project" value="UniProtKB-ARBA"/>
</dbReference>
<keyword evidence="6 9" id="KW-1133">Transmembrane helix</keyword>
<dbReference type="EMBL" id="FAOZ01000011">
    <property type="protein sequence ID" value="CUU57234.1"/>
    <property type="molecule type" value="Genomic_DNA"/>
</dbReference>
<evidence type="ECO:0000256" key="4">
    <source>
        <dbReference type="ARBA" id="ARBA00022679"/>
    </source>
</evidence>
<keyword evidence="5 9" id="KW-0812">Transmembrane</keyword>
<dbReference type="GO" id="GO:0005886">
    <property type="term" value="C:plasma membrane"/>
    <property type="evidence" value="ECO:0007669"/>
    <property type="project" value="UniProtKB-SubCell"/>
</dbReference>
<evidence type="ECO:0000256" key="5">
    <source>
        <dbReference type="ARBA" id="ARBA00022692"/>
    </source>
</evidence>
<evidence type="ECO:0000256" key="3">
    <source>
        <dbReference type="ARBA" id="ARBA00022676"/>
    </source>
</evidence>
<evidence type="ECO:0000256" key="2">
    <source>
        <dbReference type="ARBA" id="ARBA00022475"/>
    </source>
</evidence>
<accession>A0A0S4QQC2</accession>
<keyword evidence="3 10" id="KW-0328">Glycosyltransferase</keyword>
<feature type="region of interest" description="Disordered" evidence="8">
    <location>
        <begin position="1"/>
        <end position="35"/>
    </location>
</feature>
<organism evidence="10 11">
    <name type="scientific">Parafrankia irregularis</name>
    <dbReference type="NCBI Taxonomy" id="795642"/>
    <lineage>
        <taxon>Bacteria</taxon>
        <taxon>Bacillati</taxon>
        <taxon>Actinomycetota</taxon>
        <taxon>Actinomycetes</taxon>
        <taxon>Frankiales</taxon>
        <taxon>Frankiaceae</taxon>
        <taxon>Parafrankia</taxon>
    </lineage>
</organism>
<dbReference type="GO" id="GO:0010041">
    <property type="term" value="P:response to iron(III) ion"/>
    <property type="evidence" value="ECO:0007669"/>
    <property type="project" value="TreeGrafter"/>
</dbReference>
<keyword evidence="4 10" id="KW-0808">Transferase</keyword>
<dbReference type="Proteomes" id="UP000198802">
    <property type="component" value="Unassembled WGS sequence"/>
</dbReference>
<sequence length="618" mass="65680">MEQTQASAGPALERTDTRETTARSDHRGPDQQPPATERDRLLAVAGVAAIAVAVQAVLWQRFRLPLWYDELWRPHFAGEPVGSFWSELGVANAPSSLGSLALVRLCGEVFGWHAWALRLPSAVPLVALAVGTWLLARRLTTRPAALGATLAVTLAGTMVDLASQIKPYTLDAACAVAVVGLWMDSTLPTRRLIRRRVLAGVLAVFSLPALFLIVPLFVHDTARPLWTNRGQLRSRGPRALLGETVRAAGRAAPAVAIGGAHALLFVTHQSGQRASTFWNDHFLADRGPLEAARFVIGQLAATAAGAPPGSDRYDPNLVHPLTDSTDALVVVLGCAVAITFATGAITLARRADGRVLLVAVGGAELMVLAASAWRYWPFGAVRPNTFLVPLLTIVSAVGAATLARSLLARSLLARSLLARSPARARWTRTSAVAKLLIPANLVILLAALAVPVAGATGLKPMWVERADRRPIDLMVDATLTARSLYRPGDLVLVGGRLARAGWLYGMELSQDGAVTTTGTAGSSEPRIPLSATVFLTAIGDGGVDRALSRQAPGPNSHVLMFVLAYDRRGTERALDEARQRGWCPTQTQDFELTGTLRVLARCQPAASDESAGRRGSTS</sequence>
<evidence type="ECO:0000256" key="8">
    <source>
        <dbReference type="SAM" id="MobiDB-lite"/>
    </source>
</evidence>
<evidence type="ECO:0000256" key="6">
    <source>
        <dbReference type="ARBA" id="ARBA00022989"/>
    </source>
</evidence>
<keyword evidence="7 9" id="KW-0472">Membrane</keyword>
<comment type="subcellular location">
    <subcellularLocation>
        <location evidence="1">Cell membrane</location>
        <topology evidence="1">Multi-pass membrane protein</topology>
    </subcellularLocation>
</comment>
<feature type="transmembrane region" description="Helical" evidence="9">
    <location>
        <begin position="197"/>
        <end position="218"/>
    </location>
</feature>
<evidence type="ECO:0000256" key="9">
    <source>
        <dbReference type="SAM" id="Phobius"/>
    </source>
</evidence>
<feature type="transmembrane region" description="Helical" evidence="9">
    <location>
        <begin position="115"/>
        <end position="136"/>
    </location>
</feature>
<dbReference type="PANTHER" id="PTHR33908:SF3">
    <property type="entry name" value="UNDECAPRENYL PHOSPHATE-ALPHA-4-AMINO-4-DEOXY-L-ARABINOSE ARABINOSYL TRANSFERASE"/>
    <property type="match status" value="1"/>
</dbReference>
<dbReference type="InterPro" id="IPR050297">
    <property type="entry name" value="LipidA_mod_glycosyltrf_83"/>
</dbReference>
<feature type="transmembrane region" description="Helical" evidence="9">
    <location>
        <begin position="355"/>
        <end position="376"/>
    </location>
</feature>
<feature type="transmembrane region" description="Helical" evidence="9">
    <location>
        <begin position="41"/>
        <end position="62"/>
    </location>
</feature>
<keyword evidence="2" id="KW-1003">Cell membrane</keyword>
<keyword evidence="11" id="KW-1185">Reference proteome</keyword>
<evidence type="ECO:0000256" key="7">
    <source>
        <dbReference type="ARBA" id="ARBA00023136"/>
    </source>
</evidence>
<proteinExistence type="predicted"/>
<evidence type="ECO:0000313" key="10">
    <source>
        <dbReference type="EMBL" id="CUU57234.1"/>
    </source>
</evidence>
<evidence type="ECO:0000313" key="11">
    <source>
        <dbReference type="Proteomes" id="UP000198802"/>
    </source>
</evidence>
<feature type="compositionally biased region" description="Basic and acidic residues" evidence="8">
    <location>
        <begin position="13"/>
        <end position="29"/>
    </location>
</feature>
<gene>
    <name evidence="10" type="ORF">Ga0074812_11170</name>
</gene>